<dbReference type="EMBL" id="CP001074">
    <property type="protein sequence ID" value="ACE92777.1"/>
    <property type="molecule type" value="Genomic_DNA"/>
</dbReference>
<protein>
    <submittedName>
        <fullName evidence="2">Uncharacterized protein</fullName>
    </submittedName>
</protein>
<evidence type="ECO:0000256" key="1">
    <source>
        <dbReference type="SAM" id="MobiDB-lite"/>
    </source>
</evidence>
<gene>
    <name evidence="2" type="ordered locus">RHECIAT_CH0003840</name>
</gene>
<accession>B3PZX7</accession>
<feature type="compositionally biased region" description="Basic residues" evidence="1">
    <location>
        <begin position="49"/>
        <end position="68"/>
    </location>
</feature>
<evidence type="ECO:0000313" key="3">
    <source>
        <dbReference type="Proteomes" id="UP000008817"/>
    </source>
</evidence>
<sequence>MLPPSSPCRPLPRLPPRLRHFPAPPRVITLPASAPDWSSPLLCPGSFRTHGKKIKRQTTKAPRSRCRLPRSDHAHRSYLCASPDFAQITATARQDMRICSHARHLH</sequence>
<dbReference type="Proteomes" id="UP000008817">
    <property type="component" value="Chromosome"/>
</dbReference>
<feature type="region of interest" description="Disordered" evidence="1">
    <location>
        <begin position="48"/>
        <end position="70"/>
    </location>
</feature>
<dbReference type="HOGENOM" id="CLU_2221042_0_0_5"/>
<proteinExistence type="predicted"/>
<name>B3PZX7_RHIE6</name>
<dbReference type="KEGG" id="rec:RHECIAT_CH0003840"/>
<evidence type="ECO:0000313" key="2">
    <source>
        <dbReference type="EMBL" id="ACE92777.1"/>
    </source>
</evidence>
<organism evidence="2 3">
    <name type="scientific">Rhizobium etli (strain CIAT 652)</name>
    <dbReference type="NCBI Taxonomy" id="491916"/>
    <lineage>
        <taxon>Bacteria</taxon>
        <taxon>Pseudomonadati</taxon>
        <taxon>Pseudomonadota</taxon>
        <taxon>Alphaproteobacteria</taxon>
        <taxon>Hyphomicrobiales</taxon>
        <taxon>Rhizobiaceae</taxon>
        <taxon>Rhizobium/Agrobacterium group</taxon>
        <taxon>Rhizobium</taxon>
    </lineage>
</organism>
<reference evidence="2 3" key="1">
    <citation type="submission" date="2008-04" db="EMBL/GenBank/DDBJ databases">
        <title>Genome diversity and DNA divergence of Rhizobium etli.</title>
        <authorList>
            <person name="Gonzalez V."/>
            <person name="Acosta J.L."/>
            <person name="Santamaria R.I."/>
            <person name="Bustos P."/>
            <person name="Hernandez-Gonzalez I.L."/>
            <person name="Fernandez J.L."/>
            <person name="Diaz R."/>
            <person name="Flores M."/>
            <person name="Mora J."/>
            <person name="Palacios R."/>
            <person name="Davila G."/>
        </authorList>
    </citation>
    <scope>NUCLEOTIDE SEQUENCE [LARGE SCALE GENOMIC DNA]</scope>
    <source>
        <strain evidence="2 3">CIAT 652</strain>
    </source>
</reference>
<dbReference type="AlphaFoldDB" id="B3PZX7"/>